<dbReference type="Proteomes" id="UP000325081">
    <property type="component" value="Unassembled WGS sequence"/>
</dbReference>
<dbReference type="PANTHER" id="PTHR40891">
    <property type="entry name" value="DUF295 DOMAIN-CONTAINING PROTEIN"/>
    <property type="match status" value="1"/>
</dbReference>
<protein>
    <recommendedName>
        <fullName evidence="1">KIB1-4 beta-propeller domain-containing protein</fullName>
    </recommendedName>
</protein>
<feature type="domain" description="KIB1-4 beta-propeller" evidence="1">
    <location>
        <begin position="4"/>
        <end position="99"/>
    </location>
</feature>
<evidence type="ECO:0000259" key="1">
    <source>
        <dbReference type="Pfam" id="PF03478"/>
    </source>
</evidence>
<dbReference type="EMBL" id="BKCP01005405">
    <property type="protein sequence ID" value="GER37683.1"/>
    <property type="molecule type" value="Genomic_DNA"/>
</dbReference>
<organism evidence="2 3">
    <name type="scientific">Striga asiatica</name>
    <name type="common">Asiatic witchweed</name>
    <name type="synonym">Buchnera asiatica</name>
    <dbReference type="NCBI Taxonomy" id="4170"/>
    <lineage>
        <taxon>Eukaryota</taxon>
        <taxon>Viridiplantae</taxon>
        <taxon>Streptophyta</taxon>
        <taxon>Embryophyta</taxon>
        <taxon>Tracheophyta</taxon>
        <taxon>Spermatophyta</taxon>
        <taxon>Magnoliopsida</taxon>
        <taxon>eudicotyledons</taxon>
        <taxon>Gunneridae</taxon>
        <taxon>Pentapetalae</taxon>
        <taxon>asterids</taxon>
        <taxon>lamiids</taxon>
        <taxon>Lamiales</taxon>
        <taxon>Orobanchaceae</taxon>
        <taxon>Buchnereae</taxon>
        <taxon>Striga</taxon>
    </lineage>
</organism>
<dbReference type="OrthoDB" id="817791at2759"/>
<dbReference type="Pfam" id="PF03478">
    <property type="entry name" value="Beta-prop_KIB1-4"/>
    <property type="match status" value="1"/>
</dbReference>
<comment type="caution">
    <text evidence="2">The sequence shown here is derived from an EMBL/GenBank/DDBJ whole genome shotgun (WGS) entry which is preliminary data.</text>
</comment>
<sequence length="119" mass="13982">MKWQECHLIEEPGGRGLLLVMKLFKGYILVDSVEFKVFRLEVGDGRVECVELDSVDEWTIFINYFWRGFCRVSSSERRVTRPNSIYYTDKIGRAVKIYDLGERSTTIPAPYIKDDSNYR</sequence>
<gene>
    <name evidence="2" type="ORF">STAS_14111</name>
</gene>
<dbReference type="PANTHER" id="PTHR40891:SF1">
    <property type="entry name" value="DUF295 DOMAIN-CONTAINING PROTEIN"/>
    <property type="match status" value="1"/>
</dbReference>
<evidence type="ECO:0000313" key="3">
    <source>
        <dbReference type="Proteomes" id="UP000325081"/>
    </source>
</evidence>
<accession>A0A5A7PXS8</accession>
<evidence type="ECO:0000313" key="2">
    <source>
        <dbReference type="EMBL" id="GER37683.1"/>
    </source>
</evidence>
<name>A0A5A7PXS8_STRAF</name>
<reference evidence="3" key="1">
    <citation type="journal article" date="2019" name="Curr. Biol.">
        <title>Genome Sequence of Striga asiatica Provides Insight into the Evolution of Plant Parasitism.</title>
        <authorList>
            <person name="Yoshida S."/>
            <person name="Kim S."/>
            <person name="Wafula E.K."/>
            <person name="Tanskanen J."/>
            <person name="Kim Y.M."/>
            <person name="Honaas L."/>
            <person name="Yang Z."/>
            <person name="Spallek T."/>
            <person name="Conn C.E."/>
            <person name="Ichihashi Y."/>
            <person name="Cheong K."/>
            <person name="Cui S."/>
            <person name="Der J.P."/>
            <person name="Gundlach H."/>
            <person name="Jiao Y."/>
            <person name="Hori C."/>
            <person name="Ishida J.K."/>
            <person name="Kasahara H."/>
            <person name="Kiba T."/>
            <person name="Kim M.S."/>
            <person name="Koo N."/>
            <person name="Laohavisit A."/>
            <person name="Lee Y.H."/>
            <person name="Lumba S."/>
            <person name="McCourt P."/>
            <person name="Mortimer J.C."/>
            <person name="Mutuku J.M."/>
            <person name="Nomura T."/>
            <person name="Sasaki-Sekimoto Y."/>
            <person name="Seto Y."/>
            <person name="Wang Y."/>
            <person name="Wakatake T."/>
            <person name="Sakakibara H."/>
            <person name="Demura T."/>
            <person name="Yamaguchi S."/>
            <person name="Yoneyama K."/>
            <person name="Manabe R.I."/>
            <person name="Nelson D.C."/>
            <person name="Schulman A.H."/>
            <person name="Timko M.P."/>
            <person name="dePamphilis C.W."/>
            <person name="Choi D."/>
            <person name="Shirasu K."/>
        </authorList>
    </citation>
    <scope>NUCLEOTIDE SEQUENCE [LARGE SCALE GENOMIC DNA]</scope>
    <source>
        <strain evidence="3">cv. UVA1</strain>
    </source>
</reference>
<keyword evidence="3" id="KW-1185">Reference proteome</keyword>
<dbReference type="InterPro" id="IPR005174">
    <property type="entry name" value="KIB1-4_b-propeller"/>
</dbReference>
<dbReference type="AlphaFoldDB" id="A0A5A7PXS8"/>
<proteinExistence type="predicted"/>